<dbReference type="PANTHER" id="PTHR43101">
    <property type="entry name" value="BETA-FRUCTOSIDASE"/>
    <property type="match status" value="1"/>
</dbReference>
<evidence type="ECO:0000313" key="8">
    <source>
        <dbReference type="EMBL" id="OAN11390.1"/>
    </source>
</evidence>
<dbReference type="GO" id="GO:0004564">
    <property type="term" value="F:beta-fructofuranosidase activity"/>
    <property type="evidence" value="ECO:0007669"/>
    <property type="project" value="UniProtKB-EC"/>
</dbReference>
<evidence type="ECO:0000256" key="1">
    <source>
        <dbReference type="ARBA" id="ARBA00009902"/>
    </source>
</evidence>
<evidence type="ECO:0000313" key="9">
    <source>
        <dbReference type="Proteomes" id="UP000078503"/>
    </source>
</evidence>
<dbReference type="EC" id="3.2.1.26" evidence="4"/>
<evidence type="ECO:0000256" key="2">
    <source>
        <dbReference type="ARBA" id="ARBA00022801"/>
    </source>
</evidence>
<dbReference type="SUPFAM" id="SSF75005">
    <property type="entry name" value="Arabinanase/levansucrase/invertase"/>
    <property type="match status" value="1"/>
</dbReference>
<sequence>MQELKYKTIDLATKEDKQAFNKIRDNAKYRPLFHITPPHGLLNDPNGFCFYNNEYHLFYQWYPFNTFHGMKHWMHLTSVDLIHWNEHGAKITPVESYESHGAYSGAAFVEKNKAYLFYTGNVKQGLKRDANQCIALLDEDNKVNKFAGNPVIHSVPHGYTGHVRDPKILKRDNGYFMLLGAQREHDMKGTLLVYQSKDLFNWEVLGELEIQVSGEFPDAYMYECPDLLNVDGNDVLIFSPQGIEPQGHRFHNKFNVVYCIGQLNIETLSFTVNHWDELDRGFDFYAPQTLANAHDTVSNSETLIAWAGTDDELPSAEYGWINCLTLPRTLAVKEKRLYQYPTNLLVENKHCVKSKMNISDTSVLNSTLDVNPLSFIVEVNGDLFRNEIEFSLVSESGRKLQLNISGNSIKLSRENYDHHMIDWPYGNKRVCETDYDINDITFVCDQSIIEIFINKGRDVFTCLFFPEEEKHRLMLVNKKEIELDIKLTYLTK</sequence>
<dbReference type="Gene3D" id="2.115.10.20">
    <property type="entry name" value="Glycosyl hydrolase domain, family 43"/>
    <property type="match status" value="1"/>
</dbReference>
<dbReference type="SUPFAM" id="SSF49899">
    <property type="entry name" value="Concanavalin A-like lectins/glucanases"/>
    <property type="match status" value="1"/>
</dbReference>
<dbReference type="RefSeq" id="WP_068336099.1">
    <property type="nucleotide sequence ID" value="NZ_LVHF01000033.1"/>
</dbReference>
<dbReference type="InterPro" id="IPR013320">
    <property type="entry name" value="ConA-like_dom_sf"/>
</dbReference>
<evidence type="ECO:0000256" key="5">
    <source>
        <dbReference type="RuleBase" id="RU365015"/>
    </source>
</evidence>
<reference evidence="8 9" key="1">
    <citation type="submission" date="2016-03" db="EMBL/GenBank/DDBJ databases">
        <title>Photobacterium proteolyticum sp. nov. a protease producing bacterium isolated from ocean sediments of Laizhou Bay.</title>
        <authorList>
            <person name="Li Y."/>
        </authorList>
    </citation>
    <scope>NUCLEOTIDE SEQUENCE [LARGE SCALE GENOMIC DNA]</scope>
    <source>
        <strain evidence="8 9">R-40508</strain>
    </source>
</reference>
<dbReference type="InterPro" id="IPR023296">
    <property type="entry name" value="Glyco_hydro_beta-prop_sf"/>
</dbReference>
<dbReference type="AlphaFoldDB" id="A0A178K255"/>
<dbReference type="Proteomes" id="UP000078503">
    <property type="component" value="Unassembled WGS sequence"/>
</dbReference>
<dbReference type="STRING" id="858640.A3K86_20815"/>
<feature type="domain" description="Glycosyl hydrolase family 32 N-terminal" evidence="6">
    <location>
        <begin position="34"/>
        <end position="341"/>
    </location>
</feature>
<comment type="catalytic activity">
    <reaction evidence="4">
        <text>Hydrolysis of terminal non-reducing beta-D-fructofuranoside residues in beta-D-fructofuranosides.</text>
        <dbReference type="EC" id="3.2.1.26"/>
    </reaction>
</comment>
<dbReference type="Pfam" id="PF08244">
    <property type="entry name" value="Glyco_hydro_32C"/>
    <property type="match status" value="1"/>
</dbReference>
<protein>
    <recommendedName>
        <fullName evidence="4">Sucrose-6-phosphate hydrolase</fullName>
        <ecNumber evidence="4">3.2.1.26</ecNumber>
    </recommendedName>
    <alternativeName>
        <fullName evidence="5">Invertase</fullName>
    </alternativeName>
</protein>
<evidence type="ECO:0000259" key="7">
    <source>
        <dbReference type="Pfam" id="PF08244"/>
    </source>
</evidence>
<dbReference type="Gene3D" id="2.60.120.560">
    <property type="entry name" value="Exo-inulinase, domain 1"/>
    <property type="match status" value="1"/>
</dbReference>
<dbReference type="InterPro" id="IPR013148">
    <property type="entry name" value="Glyco_hydro_32_N"/>
</dbReference>
<organism evidence="8 9">
    <name type="scientific">Photobacterium jeanii</name>
    <dbReference type="NCBI Taxonomy" id="858640"/>
    <lineage>
        <taxon>Bacteria</taxon>
        <taxon>Pseudomonadati</taxon>
        <taxon>Pseudomonadota</taxon>
        <taxon>Gammaproteobacteria</taxon>
        <taxon>Vibrionales</taxon>
        <taxon>Vibrionaceae</taxon>
        <taxon>Photobacterium</taxon>
    </lineage>
</organism>
<dbReference type="InterPro" id="IPR013189">
    <property type="entry name" value="Glyco_hydro_32_C"/>
</dbReference>
<accession>A0A178K255</accession>
<name>A0A178K255_9GAMM</name>
<keyword evidence="5" id="KW-0119">Carbohydrate metabolism</keyword>
<dbReference type="InterPro" id="IPR051214">
    <property type="entry name" value="GH32_Enzymes"/>
</dbReference>
<dbReference type="UniPathway" id="UPA00238"/>
<keyword evidence="9" id="KW-1185">Reference proteome</keyword>
<dbReference type="CDD" id="cd18623">
    <property type="entry name" value="GH32_ScrB-like"/>
    <property type="match status" value="1"/>
</dbReference>
<dbReference type="GO" id="GO:0005985">
    <property type="term" value="P:sucrose metabolic process"/>
    <property type="evidence" value="ECO:0007669"/>
    <property type="project" value="UniProtKB-UniPathway"/>
</dbReference>
<keyword evidence="2 4" id="KW-0378">Hydrolase</keyword>
<comment type="function">
    <text evidence="5">Enables the bacterium to metabolize sucrose as a sole carbon source.</text>
</comment>
<keyword evidence="5" id="KW-0963">Cytoplasm</keyword>
<dbReference type="EMBL" id="LVHF01000033">
    <property type="protein sequence ID" value="OAN11390.1"/>
    <property type="molecule type" value="Genomic_DNA"/>
</dbReference>
<keyword evidence="3 4" id="KW-0326">Glycosidase</keyword>
<dbReference type="OrthoDB" id="9801455at2"/>
<dbReference type="PANTHER" id="PTHR43101:SF1">
    <property type="entry name" value="BETA-FRUCTOSIDASE"/>
    <property type="match status" value="1"/>
</dbReference>
<dbReference type="NCBIfam" id="TIGR01322">
    <property type="entry name" value="scrB_fam"/>
    <property type="match status" value="1"/>
</dbReference>
<gene>
    <name evidence="8" type="ORF">A3K86_20815</name>
</gene>
<dbReference type="InterPro" id="IPR006232">
    <property type="entry name" value="Suc6P_hydrolase"/>
</dbReference>
<dbReference type="InterPro" id="IPR018053">
    <property type="entry name" value="Glyco_hydro_32_AS"/>
</dbReference>
<comment type="subcellular location">
    <subcellularLocation>
        <location evidence="5">Cytoplasm</location>
    </subcellularLocation>
</comment>
<comment type="caution">
    <text evidence="8">The sequence shown here is derived from an EMBL/GenBank/DDBJ whole genome shotgun (WGS) entry which is preliminary data.</text>
</comment>
<evidence type="ECO:0000256" key="3">
    <source>
        <dbReference type="ARBA" id="ARBA00023295"/>
    </source>
</evidence>
<comment type="pathway">
    <text evidence="5">Glycan biosynthesis; sucrose metabolism.</text>
</comment>
<evidence type="ECO:0000259" key="6">
    <source>
        <dbReference type="Pfam" id="PF00251"/>
    </source>
</evidence>
<evidence type="ECO:0000256" key="4">
    <source>
        <dbReference type="RuleBase" id="RU362110"/>
    </source>
</evidence>
<dbReference type="SMART" id="SM00640">
    <property type="entry name" value="Glyco_32"/>
    <property type="match status" value="1"/>
</dbReference>
<dbReference type="InterPro" id="IPR001362">
    <property type="entry name" value="Glyco_hydro_32"/>
</dbReference>
<feature type="domain" description="Glycosyl hydrolase family 32 C-terminal" evidence="7">
    <location>
        <begin position="439"/>
        <end position="480"/>
    </location>
</feature>
<dbReference type="PROSITE" id="PS00609">
    <property type="entry name" value="GLYCOSYL_HYDROL_F32"/>
    <property type="match status" value="1"/>
</dbReference>
<comment type="similarity">
    <text evidence="1 4">Belongs to the glycosyl hydrolase 32 family.</text>
</comment>
<dbReference type="Pfam" id="PF00251">
    <property type="entry name" value="Glyco_hydro_32N"/>
    <property type="match status" value="1"/>
</dbReference>
<dbReference type="GO" id="GO:0005737">
    <property type="term" value="C:cytoplasm"/>
    <property type="evidence" value="ECO:0007669"/>
    <property type="project" value="UniProtKB-SubCell"/>
</dbReference>
<proteinExistence type="inferred from homology"/>